<dbReference type="Proteomes" id="UP000192578">
    <property type="component" value="Unassembled WGS sequence"/>
</dbReference>
<gene>
    <name evidence="1" type="ORF">BV898_12580</name>
</gene>
<reference evidence="2" key="1">
    <citation type="submission" date="2017-01" db="EMBL/GenBank/DDBJ databases">
        <title>Comparative genomics of anhydrobiosis in the tardigrade Hypsibius dujardini.</title>
        <authorList>
            <person name="Yoshida Y."/>
            <person name="Koutsovoulos G."/>
            <person name="Laetsch D."/>
            <person name="Stevens L."/>
            <person name="Kumar S."/>
            <person name="Horikawa D."/>
            <person name="Ishino K."/>
            <person name="Komine S."/>
            <person name="Tomita M."/>
            <person name="Blaxter M."/>
            <person name="Arakawa K."/>
        </authorList>
    </citation>
    <scope>NUCLEOTIDE SEQUENCE [LARGE SCALE GENOMIC DNA]</scope>
    <source>
        <strain evidence="2">Z151</strain>
    </source>
</reference>
<comment type="caution">
    <text evidence="1">The sequence shown here is derived from an EMBL/GenBank/DDBJ whole genome shotgun (WGS) entry which is preliminary data.</text>
</comment>
<accession>A0A1W0WD72</accession>
<dbReference type="EMBL" id="MTYJ01000129">
    <property type="protein sequence ID" value="OQV13149.1"/>
    <property type="molecule type" value="Genomic_DNA"/>
</dbReference>
<protein>
    <submittedName>
        <fullName evidence="1">Uncharacterized protein</fullName>
    </submittedName>
</protein>
<dbReference type="AlphaFoldDB" id="A0A1W0WD72"/>
<name>A0A1W0WD72_HYPEX</name>
<sequence>MGQAILGLLCGIVVVVTIAWVDAGIVARSKRQEWCDPEIRYGSLDSSGTNHSVIANCRYYGDRFYECTAWNRLLARNHWILSDGIIPAEMWTNKDERVRIAECKFFQQPRQFRCRQACVAGTCGKKCPWGGYYEGTPTAGFKQTGGVYDHPEPQTVAPYNADPNVVYIRRVDN</sequence>
<evidence type="ECO:0000313" key="2">
    <source>
        <dbReference type="Proteomes" id="UP000192578"/>
    </source>
</evidence>
<dbReference type="OrthoDB" id="10418588at2759"/>
<keyword evidence="2" id="KW-1185">Reference proteome</keyword>
<proteinExistence type="predicted"/>
<organism evidence="1 2">
    <name type="scientific">Hypsibius exemplaris</name>
    <name type="common">Freshwater tardigrade</name>
    <dbReference type="NCBI Taxonomy" id="2072580"/>
    <lineage>
        <taxon>Eukaryota</taxon>
        <taxon>Metazoa</taxon>
        <taxon>Ecdysozoa</taxon>
        <taxon>Tardigrada</taxon>
        <taxon>Eutardigrada</taxon>
        <taxon>Parachela</taxon>
        <taxon>Hypsibioidea</taxon>
        <taxon>Hypsibiidae</taxon>
        <taxon>Hypsibius</taxon>
    </lineage>
</organism>
<evidence type="ECO:0000313" key="1">
    <source>
        <dbReference type="EMBL" id="OQV13149.1"/>
    </source>
</evidence>